<reference evidence="1 2" key="1">
    <citation type="submission" date="2015-12" db="EMBL/GenBank/DDBJ databases">
        <authorList>
            <person name="Shamseldin A."/>
            <person name="Moawad H."/>
            <person name="Abd El-Rahim W.M."/>
            <person name="Sadowsky M.J."/>
        </authorList>
    </citation>
    <scope>NUCLEOTIDE SEQUENCE [LARGE SCALE GENOMIC DNA]</scope>
    <source>
        <strain evidence="1 2">SJ5A-1</strain>
    </source>
</reference>
<organism evidence="1 2">
    <name type="scientific">Pseudoponticoccus marisrubri</name>
    <dbReference type="NCBI Taxonomy" id="1685382"/>
    <lineage>
        <taxon>Bacteria</taxon>
        <taxon>Pseudomonadati</taxon>
        <taxon>Pseudomonadota</taxon>
        <taxon>Alphaproteobacteria</taxon>
        <taxon>Rhodobacterales</taxon>
        <taxon>Roseobacteraceae</taxon>
        <taxon>Pseudoponticoccus</taxon>
    </lineage>
</organism>
<name>A0A0W7WMB2_9RHOB</name>
<accession>A0A0W7WMB2</accession>
<dbReference type="Proteomes" id="UP000054396">
    <property type="component" value="Unassembled WGS sequence"/>
</dbReference>
<dbReference type="STRING" id="1685382.AVJ23_03860"/>
<dbReference type="AlphaFoldDB" id="A0A0W7WMB2"/>
<dbReference type="Gene3D" id="1.10.357.10">
    <property type="entry name" value="Tetracycline Repressor, domain 2"/>
    <property type="match status" value="1"/>
</dbReference>
<gene>
    <name evidence="1" type="ORF">AVJ23_03860</name>
</gene>
<dbReference type="EMBL" id="LPXO01000002">
    <property type="protein sequence ID" value="KUF11731.1"/>
    <property type="molecule type" value="Genomic_DNA"/>
</dbReference>
<evidence type="ECO:0000313" key="1">
    <source>
        <dbReference type="EMBL" id="KUF11731.1"/>
    </source>
</evidence>
<sequence length="137" mass="14993">MLIYHFGSKDALIVSLLEHLAARMEVGLDAALPAERLETEGALIARVMEQMRSKAFQPYTRVWLEIIAAAAQGNDAHLKAGRAIIDLYLNWLSVRHPEGAAGAAKALTIIEGCLVMDAVGQERLVDMLCDTDGRSEY</sequence>
<comment type="caution">
    <text evidence="1">The sequence shown here is derived from an EMBL/GenBank/DDBJ whole genome shotgun (WGS) entry which is preliminary data.</text>
</comment>
<evidence type="ECO:0000313" key="2">
    <source>
        <dbReference type="Proteomes" id="UP000054396"/>
    </source>
</evidence>
<keyword evidence="2" id="KW-1185">Reference proteome</keyword>
<evidence type="ECO:0008006" key="3">
    <source>
        <dbReference type="Google" id="ProtNLM"/>
    </source>
</evidence>
<proteinExistence type="predicted"/>
<protein>
    <recommendedName>
        <fullName evidence="3">TetR family transcriptional regulator</fullName>
    </recommendedName>
</protein>